<dbReference type="GO" id="GO:0004930">
    <property type="term" value="F:G protein-coupled receptor activity"/>
    <property type="evidence" value="ECO:0007669"/>
    <property type="project" value="UniProtKB-KW"/>
</dbReference>
<feature type="domain" description="G-protein coupled receptors family 1 profile" evidence="10">
    <location>
        <begin position="133"/>
        <end position="366"/>
    </location>
</feature>
<feature type="transmembrane region" description="Helical" evidence="9">
    <location>
        <begin position="118"/>
        <end position="143"/>
    </location>
</feature>
<keyword evidence="2" id="KW-1003">Cell membrane</keyword>
<feature type="transmembrane region" description="Helical" evidence="9">
    <location>
        <begin position="482"/>
        <end position="501"/>
    </location>
</feature>
<feature type="transmembrane region" description="Helical" evidence="9">
    <location>
        <begin position="345"/>
        <end position="366"/>
    </location>
</feature>
<evidence type="ECO:0000313" key="12">
    <source>
        <dbReference type="Proteomes" id="UP000507470"/>
    </source>
</evidence>
<feature type="transmembrane region" description="Helical" evidence="9">
    <location>
        <begin position="673"/>
        <end position="695"/>
    </location>
</feature>
<dbReference type="PANTHER" id="PTHR24228">
    <property type="entry name" value="B2 BRADYKININ RECEPTOR/ANGIOTENSIN II RECEPTOR"/>
    <property type="match status" value="1"/>
</dbReference>
<keyword evidence="6 9" id="KW-0472">Membrane</keyword>
<dbReference type="Pfam" id="PF00001">
    <property type="entry name" value="7tm_1"/>
    <property type="match status" value="1"/>
</dbReference>
<accession>A0A6J8DJM9</accession>
<dbReference type="Proteomes" id="UP000507470">
    <property type="component" value="Unassembled WGS sequence"/>
</dbReference>
<keyword evidence="7" id="KW-0675">Receptor</keyword>
<dbReference type="EMBL" id="CACVKT020007413">
    <property type="protein sequence ID" value="CAC5407334.1"/>
    <property type="molecule type" value="Genomic_DNA"/>
</dbReference>
<evidence type="ECO:0000256" key="3">
    <source>
        <dbReference type="ARBA" id="ARBA00022692"/>
    </source>
</evidence>
<feature type="transmembrane region" description="Helical" evidence="9">
    <location>
        <begin position="192"/>
        <end position="213"/>
    </location>
</feature>
<sequence>MRTADDVRKKWQDFSSSVNGKKCKIDRERKKTGVGLPEIEILPTPLERALTIIVSTAAVDGGTDTFHPPGAVDRRIFLSSMTSNTKPSRWDDFFGNLLNGDDKKTHYNHEDDMSSSEILGICYTVIDSLILLSNLWIIMLIVCTRLRNKVFCWKIVICSVGDIIFGIILPFQIMTSLDKRRAWNYGELFCNISHYISSTHLMFIALALCSLCSDRILKSILKQRCCFISCHVLLFLLPFAGVYFGLIPILARSNIVSFQNFTVSDDRYAFCEPSKDYKEKKILAVVVTEILLNTIFLPALILLAILVIYRYRKNQTIHDIEENEDETTNHSAVSVDDTKLMSSSIAVIIVTIVTVVCTIPHSVLYFCSPDCLSENKTRTTNDALRQLGRYWHLATILLIKMSTTESSEWSFGWGNFGNPLEKLFGKEDTVEEEDPSISLKRATTVLVICYSIIDSLIITSNLLTLLMIVFTRLRYSLFHLKILICSIGDIIFGVVLAFAVLELKDHRHAWYYGDVFCYITKYISATHLIFISFSLCALICDQIIKETIQHKVAVSCIHVFLLTLPFVATYLVAVPVLVSNDIVTITNLTDTDKKDYTFCRYSQDYESHKIIAVSILGVMHNTIFLPFIIILSIALISRRKRRHPTNTSEAMNDASIKSGSNERSSCYANMSSGMVVIIITIVAVFCTIPNCVLHFCSPDCLNEDTMYSVPHYLYMLCLVPSIVRPYLWLMDKKMRQVAARICCFICRKNQLT</sequence>
<reference evidence="11 12" key="1">
    <citation type="submission" date="2020-06" db="EMBL/GenBank/DDBJ databases">
        <authorList>
            <person name="Li R."/>
            <person name="Bekaert M."/>
        </authorList>
    </citation>
    <scope>NUCLEOTIDE SEQUENCE [LARGE SCALE GENOMIC DNA]</scope>
    <source>
        <strain evidence="12">wild</strain>
    </source>
</reference>
<evidence type="ECO:0000256" key="8">
    <source>
        <dbReference type="ARBA" id="ARBA00023224"/>
    </source>
</evidence>
<feature type="transmembrane region" description="Helical" evidence="9">
    <location>
        <begin position="610"/>
        <end position="636"/>
    </location>
</feature>
<feature type="transmembrane region" description="Helical" evidence="9">
    <location>
        <begin position="150"/>
        <end position="172"/>
    </location>
</feature>
<evidence type="ECO:0000256" key="7">
    <source>
        <dbReference type="ARBA" id="ARBA00023170"/>
    </source>
</evidence>
<gene>
    <name evidence="11" type="ORF">MCOR_40822</name>
</gene>
<protein>
    <submittedName>
        <fullName evidence="11">HTR7</fullName>
    </submittedName>
</protein>
<feature type="transmembrane region" description="Helical" evidence="9">
    <location>
        <begin position="282"/>
        <end position="309"/>
    </location>
</feature>
<dbReference type="PROSITE" id="PS50262">
    <property type="entry name" value="G_PROTEIN_RECEP_F1_2"/>
    <property type="match status" value="2"/>
</dbReference>
<dbReference type="InterPro" id="IPR000276">
    <property type="entry name" value="GPCR_Rhodpsn"/>
</dbReference>
<evidence type="ECO:0000256" key="6">
    <source>
        <dbReference type="ARBA" id="ARBA00023136"/>
    </source>
</evidence>
<dbReference type="AlphaFoldDB" id="A0A6J8DJM9"/>
<keyword evidence="12" id="KW-1185">Reference proteome</keyword>
<dbReference type="PANTHER" id="PTHR24228:SF59">
    <property type="entry name" value="NEUROPEPTIDE RECEPTOR 15"/>
    <property type="match status" value="1"/>
</dbReference>
<proteinExistence type="predicted"/>
<feature type="transmembrane region" description="Helical" evidence="9">
    <location>
        <begin position="552"/>
        <end position="573"/>
    </location>
</feature>
<evidence type="ECO:0000313" key="11">
    <source>
        <dbReference type="EMBL" id="CAC5407334.1"/>
    </source>
</evidence>
<feature type="domain" description="G-protein coupled receptors family 1 profile" evidence="10">
    <location>
        <begin position="460"/>
        <end position="728"/>
    </location>
</feature>
<keyword evidence="4 9" id="KW-1133">Transmembrane helix</keyword>
<evidence type="ECO:0000256" key="1">
    <source>
        <dbReference type="ARBA" id="ARBA00004651"/>
    </source>
</evidence>
<evidence type="ECO:0000256" key="5">
    <source>
        <dbReference type="ARBA" id="ARBA00023040"/>
    </source>
</evidence>
<evidence type="ECO:0000259" key="10">
    <source>
        <dbReference type="PROSITE" id="PS50262"/>
    </source>
</evidence>
<keyword evidence="3 9" id="KW-0812">Transmembrane</keyword>
<dbReference type="SUPFAM" id="SSF81321">
    <property type="entry name" value="Family A G protein-coupled receptor-like"/>
    <property type="match status" value="2"/>
</dbReference>
<feature type="transmembrane region" description="Helical" evidence="9">
    <location>
        <begin position="711"/>
        <end position="730"/>
    </location>
</feature>
<dbReference type="Gene3D" id="1.20.1070.10">
    <property type="entry name" value="Rhodopsin 7-helix transmembrane proteins"/>
    <property type="match status" value="2"/>
</dbReference>
<organism evidence="11 12">
    <name type="scientific">Mytilus coruscus</name>
    <name type="common">Sea mussel</name>
    <dbReference type="NCBI Taxonomy" id="42192"/>
    <lineage>
        <taxon>Eukaryota</taxon>
        <taxon>Metazoa</taxon>
        <taxon>Spiralia</taxon>
        <taxon>Lophotrochozoa</taxon>
        <taxon>Mollusca</taxon>
        <taxon>Bivalvia</taxon>
        <taxon>Autobranchia</taxon>
        <taxon>Pteriomorphia</taxon>
        <taxon>Mytilida</taxon>
        <taxon>Mytiloidea</taxon>
        <taxon>Mytilidae</taxon>
        <taxon>Mytilinae</taxon>
        <taxon>Mytilus</taxon>
    </lineage>
</organism>
<dbReference type="OrthoDB" id="6134726at2759"/>
<evidence type="ECO:0000256" key="9">
    <source>
        <dbReference type="SAM" id="Phobius"/>
    </source>
</evidence>
<evidence type="ECO:0000256" key="2">
    <source>
        <dbReference type="ARBA" id="ARBA00022475"/>
    </source>
</evidence>
<keyword evidence="5" id="KW-0297">G-protein coupled receptor</keyword>
<name>A0A6J8DJM9_MYTCO</name>
<keyword evidence="8" id="KW-0807">Transducer</keyword>
<feature type="transmembrane region" description="Helical" evidence="9">
    <location>
        <begin position="225"/>
        <end position="251"/>
    </location>
</feature>
<dbReference type="GO" id="GO:0005886">
    <property type="term" value="C:plasma membrane"/>
    <property type="evidence" value="ECO:0007669"/>
    <property type="project" value="UniProtKB-SubCell"/>
</dbReference>
<evidence type="ECO:0000256" key="4">
    <source>
        <dbReference type="ARBA" id="ARBA00022989"/>
    </source>
</evidence>
<comment type="subcellular location">
    <subcellularLocation>
        <location evidence="1">Cell membrane</location>
        <topology evidence="1">Multi-pass membrane protein</topology>
    </subcellularLocation>
</comment>
<feature type="transmembrane region" description="Helical" evidence="9">
    <location>
        <begin position="445"/>
        <end position="470"/>
    </location>
</feature>
<dbReference type="InterPro" id="IPR017452">
    <property type="entry name" value="GPCR_Rhodpsn_7TM"/>
</dbReference>